<dbReference type="AlphaFoldDB" id="A0A835HXH3"/>
<gene>
    <name evidence="2" type="ORF">IFM89_003885</name>
</gene>
<dbReference type="Proteomes" id="UP000631114">
    <property type="component" value="Unassembled WGS sequence"/>
</dbReference>
<feature type="region of interest" description="Disordered" evidence="1">
    <location>
        <begin position="1"/>
        <end position="30"/>
    </location>
</feature>
<accession>A0A835HXH3</accession>
<protein>
    <recommendedName>
        <fullName evidence="4">F-box protein</fullName>
    </recommendedName>
</protein>
<proteinExistence type="predicted"/>
<organism evidence="2 3">
    <name type="scientific">Coptis chinensis</name>
    <dbReference type="NCBI Taxonomy" id="261450"/>
    <lineage>
        <taxon>Eukaryota</taxon>
        <taxon>Viridiplantae</taxon>
        <taxon>Streptophyta</taxon>
        <taxon>Embryophyta</taxon>
        <taxon>Tracheophyta</taxon>
        <taxon>Spermatophyta</taxon>
        <taxon>Magnoliopsida</taxon>
        <taxon>Ranunculales</taxon>
        <taxon>Ranunculaceae</taxon>
        <taxon>Coptidoideae</taxon>
        <taxon>Coptis</taxon>
    </lineage>
</organism>
<keyword evidence="3" id="KW-1185">Reference proteome</keyword>
<dbReference type="EMBL" id="JADFTS010000004">
    <property type="protein sequence ID" value="KAF9607965.1"/>
    <property type="molecule type" value="Genomic_DNA"/>
</dbReference>
<evidence type="ECO:0000313" key="2">
    <source>
        <dbReference type="EMBL" id="KAF9607965.1"/>
    </source>
</evidence>
<sequence>MPRNRGIGKVRLHGRRKTEAKHSGHSTELELTRSLPNEVTGLELPLNMSSLEYCNKVARIQNGLVCLACRKDYQTHVSVYTIGGTSSWKTLDAIPYLISGSKNAVVDGSIHWFASGRPFIKFPKLLVSFDIKEEVF</sequence>
<feature type="compositionally biased region" description="Basic residues" evidence="1">
    <location>
        <begin position="1"/>
        <end position="19"/>
    </location>
</feature>
<evidence type="ECO:0000256" key="1">
    <source>
        <dbReference type="SAM" id="MobiDB-lite"/>
    </source>
</evidence>
<evidence type="ECO:0008006" key="4">
    <source>
        <dbReference type="Google" id="ProtNLM"/>
    </source>
</evidence>
<evidence type="ECO:0000313" key="3">
    <source>
        <dbReference type="Proteomes" id="UP000631114"/>
    </source>
</evidence>
<reference evidence="2 3" key="1">
    <citation type="submission" date="2020-10" db="EMBL/GenBank/DDBJ databases">
        <title>The Coptis chinensis genome and diversification of protoberbering-type alkaloids.</title>
        <authorList>
            <person name="Wang B."/>
            <person name="Shu S."/>
            <person name="Song C."/>
            <person name="Liu Y."/>
        </authorList>
    </citation>
    <scope>NUCLEOTIDE SEQUENCE [LARGE SCALE GENOMIC DNA]</scope>
    <source>
        <strain evidence="2">HL-2020</strain>
        <tissue evidence="2">Leaf</tissue>
    </source>
</reference>
<feature type="compositionally biased region" description="Basic and acidic residues" evidence="1">
    <location>
        <begin position="20"/>
        <end position="30"/>
    </location>
</feature>
<name>A0A835HXH3_9MAGN</name>
<comment type="caution">
    <text evidence="2">The sequence shown here is derived from an EMBL/GenBank/DDBJ whole genome shotgun (WGS) entry which is preliminary data.</text>
</comment>